<dbReference type="OrthoDB" id="5190781at2"/>
<gene>
    <name evidence="2" type="ORF">FAB82_21200</name>
</gene>
<comment type="caution">
    <text evidence="2">The sequence shown here is derived from an EMBL/GenBank/DDBJ whole genome shotgun (WGS) entry which is preliminary data.</text>
</comment>
<feature type="transmembrane region" description="Helical" evidence="1">
    <location>
        <begin position="62"/>
        <end position="84"/>
    </location>
</feature>
<name>A0A4S8Q871_9ACTN</name>
<keyword evidence="1" id="KW-1133">Transmembrane helix</keyword>
<dbReference type="AlphaFoldDB" id="A0A4S8Q871"/>
<protein>
    <submittedName>
        <fullName evidence="2">Uncharacterized protein</fullName>
    </submittedName>
</protein>
<reference evidence="2 3" key="2">
    <citation type="submission" date="2019-05" db="EMBL/GenBank/DDBJ databases">
        <title>Glycomyces buryatensis sp. nov.</title>
        <authorList>
            <person name="Nikitina E."/>
        </authorList>
    </citation>
    <scope>NUCLEOTIDE SEQUENCE [LARGE SCALE GENOMIC DNA]</scope>
    <source>
        <strain evidence="2 3">18</strain>
    </source>
</reference>
<accession>A0A4S8Q871</accession>
<dbReference type="RefSeq" id="WP_136536545.1">
    <property type="nucleotide sequence ID" value="NZ_STGY01000071.1"/>
</dbReference>
<reference evidence="3" key="1">
    <citation type="submission" date="2019-04" db="EMBL/GenBank/DDBJ databases">
        <title>Nocardioides xinjiangensis sp. nov.</title>
        <authorList>
            <person name="Liu S."/>
        </authorList>
    </citation>
    <scope>NUCLEOTIDE SEQUENCE [LARGE SCALE GENOMIC DNA]</scope>
    <source>
        <strain evidence="3">18</strain>
    </source>
</reference>
<sequence length="135" mass="13724">MNAKTAWTKPEITAAAGLGLAASGIGILWAVGVEFPIYPPPGMLITSTMLAFFVLTRGRSTWAALFPLLLGLSNVIGFSIEGIVGGVGIGNLTGESGRGPMLGQAVNIAGVLIALTAGSIALTAARRRRAVPVHS</sequence>
<proteinExistence type="predicted"/>
<evidence type="ECO:0000256" key="1">
    <source>
        <dbReference type="SAM" id="Phobius"/>
    </source>
</evidence>
<keyword evidence="3" id="KW-1185">Reference proteome</keyword>
<evidence type="ECO:0000313" key="2">
    <source>
        <dbReference type="EMBL" id="THV37069.1"/>
    </source>
</evidence>
<organism evidence="2 3">
    <name type="scientific">Glycomyces buryatensis</name>
    <dbReference type="NCBI Taxonomy" id="2570927"/>
    <lineage>
        <taxon>Bacteria</taxon>
        <taxon>Bacillati</taxon>
        <taxon>Actinomycetota</taxon>
        <taxon>Actinomycetes</taxon>
        <taxon>Glycomycetales</taxon>
        <taxon>Glycomycetaceae</taxon>
        <taxon>Glycomyces</taxon>
    </lineage>
</organism>
<feature type="transmembrane region" description="Helical" evidence="1">
    <location>
        <begin position="12"/>
        <end position="31"/>
    </location>
</feature>
<evidence type="ECO:0000313" key="3">
    <source>
        <dbReference type="Proteomes" id="UP000308760"/>
    </source>
</evidence>
<keyword evidence="1" id="KW-0812">Transmembrane</keyword>
<dbReference type="EMBL" id="STGY01000071">
    <property type="protein sequence ID" value="THV37069.1"/>
    <property type="molecule type" value="Genomic_DNA"/>
</dbReference>
<keyword evidence="1" id="KW-0472">Membrane</keyword>
<feature type="transmembrane region" description="Helical" evidence="1">
    <location>
        <begin position="104"/>
        <end position="125"/>
    </location>
</feature>
<feature type="transmembrane region" description="Helical" evidence="1">
    <location>
        <begin position="37"/>
        <end position="55"/>
    </location>
</feature>
<dbReference type="Proteomes" id="UP000308760">
    <property type="component" value="Unassembled WGS sequence"/>
</dbReference>